<keyword evidence="2" id="KW-1185">Reference proteome</keyword>
<proteinExistence type="predicted"/>
<dbReference type="Proteomes" id="UP001497416">
    <property type="component" value="Unassembled WGS sequence"/>
</dbReference>
<name>A0ABM9NY88_9FLAO</name>
<evidence type="ECO:0000313" key="2">
    <source>
        <dbReference type="Proteomes" id="UP001497416"/>
    </source>
</evidence>
<protein>
    <submittedName>
        <fullName evidence="1">Uncharacterized protein</fullName>
    </submittedName>
</protein>
<organism evidence="1 2">
    <name type="scientific">Tenacibaculum platacis</name>
    <dbReference type="NCBI Taxonomy" id="3137852"/>
    <lineage>
        <taxon>Bacteria</taxon>
        <taxon>Pseudomonadati</taxon>
        <taxon>Bacteroidota</taxon>
        <taxon>Flavobacteriia</taxon>
        <taxon>Flavobacteriales</taxon>
        <taxon>Flavobacteriaceae</taxon>
        <taxon>Tenacibaculum</taxon>
    </lineage>
</organism>
<gene>
    <name evidence="1" type="ORF">T190607A01A_20188</name>
</gene>
<sequence>MGDLKNNRCNYQCYKIMWANKSEIIWNIKNEESLPVNNFLYSFLDSFISIDNWRVDFRKSYFDWLYNDNGDIHNIYSEINQRVISKLPKMNEKLNEDGIKLFYWFDINRFINEDYKWDFCPVYGNDLIISCNDKALVSERSFLIFPNNH</sequence>
<dbReference type="EMBL" id="CAXIXY010000004">
    <property type="protein sequence ID" value="CAL2083752.1"/>
    <property type="molecule type" value="Genomic_DNA"/>
</dbReference>
<dbReference type="RefSeq" id="WP_348711589.1">
    <property type="nucleotide sequence ID" value="NZ_CAXIXY010000004.1"/>
</dbReference>
<accession>A0ABM9NY88</accession>
<reference evidence="1 2" key="1">
    <citation type="submission" date="2024-05" db="EMBL/GenBank/DDBJ databases">
        <authorList>
            <person name="Duchaud E."/>
        </authorList>
    </citation>
    <scope>NUCLEOTIDE SEQUENCE [LARGE SCALE GENOMIC DNA]</scope>
    <source>
        <strain evidence="1">Ena-SAMPLE-TAB-13-05-2024-13:56:06:370-140302</strain>
    </source>
</reference>
<comment type="caution">
    <text evidence="1">The sequence shown here is derived from an EMBL/GenBank/DDBJ whole genome shotgun (WGS) entry which is preliminary data.</text>
</comment>
<evidence type="ECO:0000313" key="1">
    <source>
        <dbReference type="EMBL" id="CAL2083752.1"/>
    </source>
</evidence>